<evidence type="ECO:0000313" key="10">
    <source>
        <dbReference type="EMBL" id="PIU75211.1"/>
    </source>
</evidence>
<keyword evidence="5 9" id="KW-0653">Protein transport</keyword>
<dbReference type="PRINTS" id="PR01651">
    <property type="entry name" value="SECGEXPORT"/>
</dbReference>
<dbReference type="GO" id="GO:0009306">
    <property type="term" value="P:protein secretion"/>
    <property type="evidence" value="ECO:0007669"/>
    <property type="project" value="UniProtKB-UniRule"/>
</dbReference>
<accession>A0A2M7AX51</accession>
<reference evidence="11" key="1">
    <citation type="submission" date="2017-09" db="EMBL/GenBank/DDBJ databases">
        <title>Depth-based differentiation of microbial function through sediment-hosted aquifers and enrichment of novel symbionts in the deep terrestrial subsurface.</title>
        <authorList>
            <person name="Probst A.J."/>
            <person name="Ladd B."/>
            <person name="Jarett J.K."/>
            <person name="Geller-Mcgrath D.E."/>
            <person name="Sieber C.M.K."/>
            <person name="Emerson J.B."/>
            <person name="Anantharaman K."/>
            <person name="Thomas B.C."/>
            <person name="Malmstrom R."/>
            <person name="Stieglmeier M."/>
            <person name="Klingl A."/>
            <person name="Woyke T."/>
            <person name="Ryan C.M."/>
            <person name="Banfield J.F."/>
        </authorList>
    </citation>
    <scope>NUCLEOTIDE SEQUENCE [LARGE SCALE GENOMIC DNA]</scope>
</reference>
<keyword evidence="9" id="KW-1003">Cell membrane</keyword>
<organism evidence="10 11">
    <name type="scientific">Candidatus Portnoybacteria bacterium CG06_land_8_20_14_3_00_39_12</name>
    <dbReference type="NCBI Taxonomy" id="1974809"/>
    <lineage>
        <taxon>Bacteria</taxon>
        <taxon>Candidatus Portnoyibacteriota</taxon>
    </lineage>
</organism>
<keyword evidence="6 9" id="KW-1133">Transmembrane helix</keyword>
<dbReference type="Proteomes" id="UP000228775">
    <property type="component" value="Unassembled WGS sequence"/>
</dbReference>
<protein>
    <recommendedName>
        <fullName evidence="9">Protein-export membrane protein SecG</fullName>
    </recommendedName>
</protein>
<evidence type="ECO:0000256" key="1">
    <source>
        <dbReference type="ARBA" id="ARBA00004141"/>
    </source>
</evidence>
<comment type="function">
    <text evidence="9">Involved in protein export. Participates in an early event of protein translocation.</text>
</comment>
<keyword evidence="7 9" id="KW-0811">Translocation</keyword>
<comment type="caution">
    <text evidence="10">The sequence shown here is derived from an EMBL/GenBank/DDBJ whole genome shotgun (WGS) entry which is preliminary data.</text>
</comment>
<dbReference type="GO" id="GO:0015450">
    <property type="term" value="F:protein-transporting ATPase activity"/>
    <property type="evidence" value="ECO:0007669"/>
    <property type="project" value="UniProtKB-UniRule"/>
</dbReference>
<evidence type="ECO:0000256" key="3">
    <source>
        <dbReference type="ARBA" id="ARBA00022448"/>
    </source>
</evidence>
<comment type="similarity">
    <text evidence="2 9">Belongs to the SecG family.</text>
</comment>
<comment type="subcellular location">
    <subcellularLocation>
        <location evidence="9">Cell membrane</location>
        <topology evidence="9">Multi-pass membrane protein</topology>
    </subcellularLocation>
    <subcellularLocation>
        <location evidence="1">Membrane</location>
        <topology evidence="1">Multi-pass membrane protein</topology>
    </subcellularLocation>
</comment>
<dbReference type="AlphaFoldDB" id="A0A2M7AX51"/>
<dbReference type="EMBL" id="PEVY01000043">
    <property type="protein sequence ID" value="PIU75211.1"/>
    <property type="molecule type" value="Genomic_DNA"/>
</dbReference>
<feature type="transmembrane region" description="Helical" evidence="9">
    <location>
        <begin position="6"/>
        <end position="22"/>
    </location>
</feature>
<gene>
    <name evidence="10" type="primary">secG</name>
    <name evidence="10" type="ORF">COS76_02015</name>
</gene>
<dbReference type="InterPro" id="IPR004692">
    <property type="entry name" value="SecG"/>
</dbReference>
<dbReference type="GO" id="GO:0005886">
    <property type="term" value="C:plasma membrane"/>
    <property type="evidence" value="ECO:0007669"/>
    <property type="project" value="UniProtKB-SubCell"/>
</dbReference>
<evidence type="ECO:0000256" key="2">
    <source>
        <dbReference type="ARBA" id="ARBA00008445"/>
    </source>
</evidence>
<dbReference type="NCBIfam" id="TIGR00810">
    <property type="entry name" value="secG"/>
    <property type="match status" value="1"/>
</dbReference>
<feature type="transmembrane region" description="Helical" evidence="9">
    <location>
        <begin position="50"/>
        <end position="71"/>
    </location>
</feature>
<dbReference type="Pfam" id="PF03840">
    <property type="entry name" value="SecG"/>
    <property type="match status" value="1"/>
</dbReference>
<name>A0A2M7AX51_9BACT</name>
<evidence type="ECO:0000313" key="11">
    <source>
        <dbReference type="Proteomes" id="UP000228775"/>
    </source>
</evidence>
<keyword evidence="4 9" id="KW-0812">Transmembrane</keyword>
<evidence type="ECO:0000256" key="6">
    <source>
        <dbReference type="ARBA" id="ARBA00022989"/>
    </source>
</evidence>
<evidence type="ECO:0000256" key="4">
    <source>
        <dbReference type="ARBA" id="ARBA00022692"/>
    </source>
</evidence>
<keyword evidence="3 9" id="KW-0813">Transport</keyword>
<evidence type="ECO:0000256" key="5">
    <source>
        <dbReference type="ARBA" id="ARBA00022927"/>
    </source>
</evidence>
<evidence type="ECO:0000256" key="9">
    <source>
        <dbReference type="RuleBase" id="RU365087"/>
    </source>
</evidence>
<evidence type="ECO:0000256" key="7">
    <source>
        <dbReference type="ARBA" id="ARBA00023010"/>
    </source>
</evidence>
<sequence length="72" mass="7583">MQIINIIQIIIGVLLTVSILMQQRGTGAGSAIIGEGGGATYFRKRGIEKVLSWATIGLASAFIVISLVRIAI</sequence>
<keyword evidence="8 9" id="KW-0472">Membrane</keyword>
<proteinExistence type="inferred from homology"/>
<evidence type="ECO:0000256" key="8">
    <source>
        <dbReference type="ARBA" id="ARBA00023136"/>
    </source>
</evidence>